<name>A0ABR8KQC7_9SPHN</name>
<organism evidence="2 3">
    <name type="scientific">Erythrobacter rubeus</name>
    <dbReference type="NCBI Taxonomy" id="2760803"/>
    <lineage>
        <taxon>Bacteria</taxon>
        <taxon>Pseudomonadati</taxon>
        <taxon>Pseudomonadota</taxon>
        <taxon>Alphaproteobacteria</taxon>
        <taxon>Sphingomonadales</taxon>
        <taxon>Erythrobacteraceae</taxon>
        <taxon>Erythrobacter/Porphyrobacter group</taxon>
        <taxon>Erythrobacter</taxon>
    </lineage>
</organism>
<dbReference type="RefSeq" id="WP_190786270.1">
    <property type="nucleotide sequence ID" value="NZ_JACXLC010000001.1"/>
</dbReference>
<dbReference type="PIRSF" id="PIRSF033239">
    <property type="entry name" value="ExoD"/>
    <property type="match status" value="1"/>
</dbReference>
<evidence type="ECO:0000313" key="2">
    <source>
        <dbReference type="EMBL" id="MBD2840649.1"/>
    </source>
</evidence>
<feature type="transmembrane region" description="Helical" evidence="1">
    <location>
        <begin position="179"/>
        <end position="198"/>
    </location>
</feature>
<dbReference type="PANTHER" id="PTHR41795:SF1">
    <property type="entry name" value="EXOPOLYSACCHARIDE SYNTHESIS PROTEIN"/>
    <property type="match status" value="1"/>
</dbReference>
<keyword evidence="1" id="KW-0812">Transmembrane</keyword>
<accession>A0ABR8KQC7</accession>
<feature type="transmembrane region" description="Helical" evidence="1">
    <location>
        <begin position="130"/>
        <end position="146"/>
    </location>
</feature>
<evidence type="ECO:0000256" key="1">
    <source>
        <dbReference type="SAM" id="Phobius"/>
    </source>
</evidence>
<dbReference type="EMBL" id="JACXLC010000001">
    <property type="protein sequence ID" value="MBD2840649.1"/>
    <property type="molecule type" value="Genomic_DNA"/>
</dbReference>
<dbReference type="Pfam" id="PF06055">
    <property type="entry name" value="ExoD"/>
    <property type="match status" value="1"/>
</dbReference>
<evidence type="ECO:0000313" key="3">
    <source>
        <dbReference type="Proteomes" id="UP000635384"/>
    </source>
</evidence>
<keyword evidence="1" id="KW-1133">Transmembrane helix</keyword>
<dbReference type="PANTHER" id="PTHR41795">
    <property type="entry name" value="EXOPOLYSACCHARIDE SYNTHESIS PROTEIN"/>
    <property type="match status" value="1"/>
</dbReference>
<dbReference type="Proteomes" id="UP000635384">
    <property type="component" value="Unassembled WGS sequence"/>
</dbReference>
<keyword evidence="1" id="KW-0472">Membrane</keyword>
<protein>
    <submittedName>
        <fullName evidence="2">Exopolysaccharide biosynthesis protein</fullName>
    </submittedName>
</protein>
<keyword evidence="3" id="KW-1185">Reference proteome</keyword>
<reference evidence="2 3" key="1">
    <citation type="submission" date="2020-09" db="EMBL/GenBank/DDBJ databases">
        <authorList>
            <person name="Yoon J.-W."/>
        </authorList>
    </citation>
    <scope>NUCLEOTIDE SEQUENCE [LARGE SCALE GENOMIC DNA]</scope>
    <source>
        <strain evidence="2 3">KMU-140</strain>
    </source>
</reference>
<feature type="transmembrane region" description="Helical" evidence="1">
    <location>
        <begin position="59"/>
        <end position="80"/>
    </location>
</feature>
<comment type="caution">
    <text evidence="2">The sequence shown here is derived from an EMBL/GenBank/DDBJ whole genome shotgun (WGS) entry which is preliminary data.</text>
</comment>
<gene>
    <name evidence="2" type="ORF">IB285_00095</name>
</gene>
<feature type="transmembrane region" description="Helical" evidence="1">
    <location>
        <begin position="152"/>
        <end position="172"/>
    </location>
</feature>
<sequence length="213" mass="22491">MPEDTKDPHSIGDVVEGLSELAEAERQVSIGDVLDKFGNRSFAPVMMIFALLELTPVGVIPGVPSFLALCVILIAVQLLIGREHIWVPDWIEDRAVTSSKLEKATDKLEGPADTLDTVAKGRLEFLAQGPALRVAAAIIIALALAVPPLELLPWASMGPMIAISIICLAIMVRDGLAMLLAWVLAAAAMVGLGFYYFGSDAAGGGYLPVLMGA</sequence>
<dbReference type="InterPro" id="IPR010331">
    <property type="entry name" value="ExoD"/>
</dbReference>
<proteinExistence type="predicted"/>